<feature type="transmembrane region" description="Helical" evidence="8">
    <location>
        <begin position="37"/>
        <end position="56"/>
    </location>
</feature>
<organism evidence="9 10">
    <name type="scientific">Desertihabitans brevis</name>
    <dbReference type="NCBI Taxonomy" id="2268447"/>
    <lineage>
        <taxon>Bacteria</taxon>
        <taxon>Bacillati</taxon>
        <taxon>Actinomycetota</taxon>
        <taxon>Actinomycetes</taxon>
        <taxon>Propionibacteriales</taxon>
        <taxon>Propionibacteriaceae</taxon>
        <taxon>Desertihabitans</taxon>
    </lineage>
</organism>
<feature type="transmembrane region" description="Helical" evidence="8">
    <location>
        <begin position="342"/>
        <end position="362"/>
    </location>
</feature>
<dbReference type="InterPro" id="IPR051629">
    <property type="entry name" value="Sulfite_efflux_TDT"/>
</dbReference>
<sequence>MLQPRPTADPAPLPSRRRWLRELAHPALAVANVTPNWFAVVMGTGIVATAAAGLPWQPPGLRPAATVVWGLAALLLLVLLLATAAHWVWFGATARRHHDDPVLAHFYGAPAMALMTVGAGSLLLGPDVLGERLAVGVAWVLWAAGTLLGLATAVLVPYLTFTRHRTTADSVFGGWLMPVVPPMVSAATGALLLPHLPAGQLRLTLFHGCYAMFGLSLLAAFAIITQLWQRLALHKVGLAAMVPTLWIVLGPLGQSITAANLLGGDAALVLDPTAARVVELGGVLFGVPVLGFALLWAAIATLITLRAVGGRLPFGLTWWSFTFPVGTCVTGASALAQHTGVVALGVLATGLYLALVAAWLVVGVRTLHGALVTGTLLAPPVAPAP</sequence>
<feature type="transmembrane region" description="Helical" evidence="8">
    <location>
        <begin position="102"/>
        <end position="124"/>
    </location>
</feature>
<dbReference type="AlphaFoldDB" id="A0A367YSG3"/>
<keyword evidence="5 8" id="KW-0812">Transmembrane</keyword>
<feature type="transmembrane region" description="Helical" evidence="8">
    <location>
        <begin position="136"/>
        <end position="159"/>
    </location>
</feature>
<evidence type="ECO:0000256" key="2">
    <source>
        <dbReference type="ARBA" id="ARBA00008566"/>
    </source>
</evidence>
<dbReference type="Proteomes" id="UP000252770">
    <property type="component" value="Unassembled WGS sequence"/>
</dbReference>
<evidence type="ECO:0000256" key="7">
    <source>
        <dbReference type="ARBA" id="ARBA00023136"/>
    </source>
</evidence>
<feature type="transmembrane region" description="Helical" evidence="8">
    <location>
        <begin position="282"/>
        <end position="304"/>
    </location>
</feature>
<gene>
    <name evidence="9" type="ORF">DT076_14690</name>
</gene>
<evidence type="ECO:0000256" key="1">
    <source>
        <dbReference type="ARBA" id="ARBA00004651"/>
    </source>
</evidence>
<name>A0A367YSG3_9ACTN</name>
<dbReference type="PANTHER" id="PTHR31686">
    <property type="match status" value="1"/>
</dbReference>
<evidence type="ECO:0000313" key="10">
    <source>
        <dbReference type="Proteomes" id="UP000252770"/>
    </source>
</evidence>
<feature type="transmembrane region" description="Helical" evidence="8">
    <location>
        <begin position="205"/>
        <end position="224"/>
    </location>
</feature>
<evidence type="ECO:0000313" key="9">
    <source>
        <dbReference type="EMBL" id="RCK68816.1"/>
    </source>
</evidence>
<dbReference type="GO" id="GO:0005886">
    <property type="term" value="C:plasma membrane"/>
    <property type="evidence" value="ECO:0007669"/>
    <property type="project" value="UniProtKB-SubCell"/>
</dbReference>
<evidence type="ECO:0000256" key="8">
    <source>
        <dbReference type="SAM" id="Phobius"/>
    </source>
</evidence>
<feature type="transmembrane region" description="Helical" evidence="8">
    <location>
        <begin position="236"/>
        <end position="262"/>
    </location>
</feature>
<reference evidence="9 10" key="1">
    <citation type="submission" date="2018-07" db="EMBL/GenBank/DDBJ databases">
        <title>Desertimonas flava gen. nov. sp. nov.</title>
        <authorList>
            <person name="Liu S."/>
        </authorList>
    </citation>
    <scope>NUCLEOTIDE SEQUENCE [LARGE SCALE GENOMIC DNA]</scope>
    <source>
        <strain evidence="9 10">16Sb5-5</strain>
    </source>
</reference>
<evidence type="ECO:0000256" key="6">
    <source>
        <dbReference type="ARBA" id="ARBA00022989"/>
    </source>
</evidence>
<evidence type="ECO:0000256" key="4">
    <source>
        <dbReference type="ARBA" id="ARBA00022475"/>
    </source>
</evidence>
<evidence type="ECO:0000256" key="3">
    <source>
        <dbReference type="ARBA" id="ARBA00022448"/>
    </source>
</evidence>
<protein>
    <submittedName>
        <fullName evidence="9">C4-dicarboxylate ABC transporter</fullName>
    </submittedName>
</protein>
<comment type="subcellular location">
    <subcellularLocation>
        <location evidence="1">Cell membrane</location>
        <topology evidence="1">Multi-pass membrane protein</topology>
    </subcellularLocation>
</comment>
<comment type="similarity">
    <text evidence="2">Belongs to the tellurite-resistance/dicarboxylate transporter (TDT) family.</text>
</comment>
<dbReference type="CDD" id="cd09320">
    <property type="entry name" value="TDT_like_2"/>
    <property type="match status" value="1"/>
</dbReference>
<feature type="transmembrane region" description="Helical" evidence="8">
    <location>
        <begin position="316"/>
        <end position="336"/>
    </location>
</feature>
<dbReference type="InterPro" id="IPR004695">
    <property type="entry name" value="SLAC1/Mae1/Ssu1/TehA"/>
</dbReference>
<evidence type="ECO:0000256" key="5">
    <source>
        <dbReference type="ARBA" id="ARBA00022692"/>
    </source>
</evidence>
<feature type="transmembrane region" description="Helical" evidence="8">
    <location>
        <begin position="171"/>
        <end position="193"/>
    </location>
</feature>
<keyword evidence="6 8" id="KW-1133">Transmembrane helix</keyword>
<keyword evidence="10" id="KW-1185">Reference proteome</keyword>
<dbReference type="PANTHER" id="PTHR31686:SF1">
    <property type="entry name" value="SULFITE EFFLUX PUMP SSU1"/>
    <property type="match status" value="1"/>
</dbReference>
<keyword evidence="7 8" id="KW-0472">Membrane</keyword>
<accession>A0A367YSG3</accession>
<keyword evidence="4" id="KW-1003">Cell membrane</keyword>
<dbReference type="EMBL" id="QOUI01000009">
    <property type="protein sequence ID" value="RCK68816.1"/>
    <property type="molecule type" value="Genomic_DNA"/>
</dbReference>
<dbReference type="GO" id="GO:0055085">
    <property type="term" value="P:transmembrane transport"/>
    <property type="evidence" value="ECO:0007669"/>
    <property type="project" value="InterPro"/>
</dbReference>
<comment type="caution">
    <text evidence="9">The sequence shown here is derived from an EMBL/GenBank/DDBJ whole genome shotgun (WGS) entry which is preliminary data.</text>
</comment>
<proteinExistence type="inferred from homology"/>
<feature type="transmembrane region" description="Helical" evidence="8">
    <location>
        <begin position="68"/>
        <end position="90"/>
    </location>
</feature>
<dbReference type="InterPro" id="IPR038665">
    <property type="entry name" value="Voltage-dep_anion_channel_sf"/>
</dbReference>
<dbReference type="Pfam" id="PF03595">
    <property type="entry name" value="SLAC1"/>
    <property type="match status" value="1"/>
</dbReference>
<dbReference type="Gene3D" id="1.50.10.150">
    <property type="entry name" value="Voltage-dependent anion channel"/>
    <property type="match status" value="1"/>
</dbReference>
<keyword evidence="3" id="KW-0813">Transport</keyword>
<dbReference type="RefSeq" id="WP_114127440.1">
    <property type="nucleotide sequence ID" value="NZ_QOUI01000009.1"/>
</dbReference>